<feature type="domain" description="C3H1-type" evidence="7">
    <location>
        <begin position="503"/>
        <end position="530"/>
    </location>
</feature>
<feature type="compositionally biased region" description="Low complexity" evidence="6">
    <location>
        <begin position="306"/>
        <end position="322"/>
    </location>
</feature>
<dbReference type="GO" id="GO:0008270">
    <property type="term" value="F:zinc ion binding"/>
    <property type="evidence" value="ECO:0007669"/>
    <property type="project" value="UniProtKB-KW"/>
</dbReference>
<accession>A0A2P9DGY9</accession>
<feature type="compositionally biased region" description="Basic residues" evidence="6">
    <location>
        <begin position="294"/>
        <end position="305"/>
    </location>
</feature>
<feature type="compositionally biased region" description="Basic residues" evidence="6">
    <location>
        <begin position="684"/>
        <end position="693"/>
    </location>
</feature>
<dbReference type="InterPro" id="IPR036855">
    <property type="entry name" value="Znf_CCCH_sf"/>
</dbReference>
<feature type="compositionally biased region" description="Low complexity" evidence="6">
    <location>
        <begin position="892"/>
        <end position="905"/>
    </location>
</feature>
<evidence type="ECO:0000256" key="2">
    <source>
        <dbReference type="ARBA" id="ARBA00022737"/>
    </source>
</evidence>
<dbReference type="VEuPathDB" id="PlasmoDB:PRG01_1132000"/>
<feature type="compositionally biased region" description="Basic residues" evidence="6">
    <location>
        <begin position="877"/>
        <end position="891"/>
    </location>
</feature>
<dbReference type="PANTHER" id="PTHR12547">
    <property type="entry name" value="CCCH ZINC FINGER/TIS11-RELATED"/>
    <property type="match status" value="1"/>
</dbReference>
<dbReference type="VEuPathDB" id="PlasmoDB:PRCDC_1133000"/>
<feature type="compositionally biased region" description="Basic and acidic residues" evidence="6">
    <location>
        <begin position="1171"/>
        <end position="1188"/>
    </location>
</feature>
<evidence type="ECO:0000256" key="3">
    <source>
        <dbReference type="ARBA" id="ARBA00022771"/>
    </source>
</evidence>
<dbReference type="InterPro" id="IPR000571">
    <property type="entry name" value="Znf_CCCH"/>
</dbReference>
<evidence type="ECO:0000256" key="6">
    <source>
        <dbReference type="SAM" id="MobiDB-lite"/>
    </source>
</evidence>
<feature type="compositionally biased region" description="Basic and acidic residues" evidence="6">
    <location>
        <begin position="719"/>
        <end position="821"/>
    </location>
</feature>
<evidence type="ECO:0000313" key="9">
    <source>
        <dbReference type="Proteomes" id="UP000240500"/>
    </source>
</evidence>
<feature type="domain" description="C3H1-type" evidence="7">
    <location>
        <begin position="572"/>
        <end position="600"/>
    </location>
</feature>
<gene>
    <name evidence="8" type="ORF">PRG01_1132000</name>
</gene>
<feature type="compositionally biased region" description="Polar residues" evidence="6">
    <location>
        <begin position="1212"/>
        <end position="1226"/>
    </location>
</feature>
<feature type="compositionally biased region" description="Basic and acidic residues" evidence="6">
    <location>
        <begin position="1227"/>
        <end position="1237"/>
    </location>
</feature>
<feature type="region of interest" description="Disordered" evidence="6">
    <location>
        <begin position="1170"/>
        <end position="1192"/>
    </location>
</feature>
<feature type="region of interest" description="Disordered" evidence="6">
    <location>
        <begin position="1"/>
        <end position="42"/>
    </location>
</feature>
<dbReference type="SUPFAM" id="SSF90229">
    <property type="entry name" value="CCCH zinc finger"/>
    <property type="match status" value="2"/>
</dbReference>
<sequence>MPHSKPNQEISSRNLHQKHLKTEQKKKNNNPSTLEKDKRSYSQGDNEKLICVQLNIEENNFPNDDKNLLKKKYSSNCNYEKKKKNNEINKFVGETLFNKKLEQNENTDEFNKIKEQQTKEHINEYVNGYTVGHIHKNSDRQIDYLNVDRYAEKKYEEEKNNFLNNSIENQYTYHTLPFTTNTNMTTYPWENNYNMYNMYNINDVQNGIYNYYFENEAFQNNLYCTYDNNGMENINYGYIKYNDIKKDNRTFKNYPFLKGENINNNTICINENNMFYKEPYPKYIWKDENKYTHRTNNSHKKKKSNISKNNMNNNMNNNNNNNNYNYNINNGINNNDYYYYNSHNFKDNSHIMKGFLKEPNVLNNPIYLNNNTHNYIPYNNNIHKNDAYIYNSTDSYIAPCLPYSYYYIPPFNETNIRNSNYPPTYYPFHTTNNNNNNNNKPVYSYLYNNQQIHQINNNIHQNDITHKNASNAYFINSNTLGKSSISTNYVSNNNVKGKNNSKYYRIKLCPFLKEGFCQKGDNCSYAHSPDKLRNYINFKKTKICEMWLKNKCGNTNCVYAHGELELRAPPDFFKTKLCKFFNTSGMCPLSDNCRHAHGQNELRKPDYRNNEYHVDTLTNKKNDKPLHYEINNKNVSNKSICTKSHNKINENKNDIKVSKNIIDNEKRGELQKKEGNKQINEGKKNKKINRKKKTNENNICNQSNEVKTLIKNNKQIVHQNKEEEKRQNKEQENQGQIEKNKKDNEEYKSQEHDENKTHVQEENETHVQEENETHVQEENKTHVQEENETHVQEENKTHVQEENETHVQEENKTHVQEENETHVQTPNETHVQTPNETHVQTQNELHEQSQNKQKDCEEIIEEEIVQNNSPNHFHSQEKKKRIPKKKKKKRNLINSSNITTNLNNNSKCNEVEEREEDKDTEKETNPNYNILINNIRGEEGEITSPKERNIPKKDIEIIPLKNEESLNLNKNKYFSNKYNAGHLDHVPCYDTYEKNIIKLDGKENEKEYNKIEQCVEKVNITTCSQKREKKENDIMTHHGYCENGCKMNNQLNNNEMIKEKNTVKVKDNKVLNNKFKDDEKISFVKCTFVNESHNVNSNNKNNDDRNIEKTNNYIDKNIKNINKKKKYGTYSKKEKRLNEQHNNEASHNILTKNNENTKFIKDVNNNKCKKEKYNEKEKKNLETPSHGKMEKHKKNKIVLGYKSCSCVHNIIRNSSNNKNQNGTGNISKKETNKKEVTEPLAKSSSNCTTTTTSSNYKYKYNYMNTSFTTSNNFNKNNSFQYNKKILKGKVFNATSKTGYIQNMRIKNMEGNKYKPQNNIIVNKNLNYYPLDNSGNKIISIPNYNNPIYNVNDTPNYFLNSYIDKNLDPVSHDNMIRKMNEYNNINYNRDNISTMNYTNYSPHVKNNKILMNHNIIPMDIIPKNGNYYNHMNNYICDYNNPYYNIPNMGINNKNTFDNFTVINHNKNKKNNKNNSNISTDIKNEDISNYKPHYHIVRSKKEINIKNDRTNKSFNYNMNSNYLKKKKKKNFFNYHPINEANIYNINDCTKFDTYNYTNEQKDISSNNIIYNRSKKNFFFSKNNNNNNNNNNLLINERNIQVPTTPYIMNNNIKENTSNNILYNNNIGNYMNNINIKWKNNHNAKDMKFYQVMDKKKNRKKKEHSFPYVHSDMNIDRNYNKVNNKNGNYTNESNMTNINNINQNNNNSINNNIANNYYNPCNIYDNKTSFIDAMKNISQEDVQQAFMHNMMTFQD</sequence>
<keyword evidence="2" id="KW-0677">Repeat</keyword>
<dbReference type="OrthoDB" id="387309at2759"/>
<dbReference type="PROSITE" id="PS50103">
    <property type="entry name" value="ZF_C3H1"/>
    <property type="match status" value="3"/>
</dbReference>
<feature type="zinc finger region" description="C3H1-type" evidence="5">
    <location>
        <begin position="538"/>
        <end position="564"/>
    </location>
</feature>
<evidence type="ECO:0000259" key="7">
    <source>
        <dbReference type="PROSITE" id="PS50103"/>
    </source>
</evidence>
<proteinExistence type="predicted"/>
<feature type="zinc finger region" description="C3H1-type" evidence="5">
    <location>
        <begin position="503"/>
        <end position="530"/>
    </location>
</feature>
<dbReference type="GO" id="GO:0003729">
    <property type="term" value="F:mRNA binding"/>
    <property type="evidence" value="ECO:0007669"/>
    <property type="project" value="InterPro"/>
</dbReference>
<keyword evidence="3 5" id="KW-0863">Zinc-finger</keyword>
<evidence type="ECO:0000256" key="1">
    <source>
        <dbReference type="ARBA" id="ARBA00022723"/>
    </source>
</evidence>
<feature type="compositionally biased region" description="Basic and acidic residues" evidence="6">
    <location>
        <begin position="666"/>
        <end position="683"/>
    </location>
</feature>
<dbReference type="EMBL" id="LT969574">
    <property type="protein sequence ID" value="SOV80275.1"/>
    <property type="molecule type" value="Genomic_DNA"/>
</dbReference>
<dbReference type="PANTHER" id="PTHR12547:SF18">
    <property type="entry name" value="PROTEIN TIS11"/>
    <property type="match status" value="1"/>
</dbReference>
<reference evidence="8 9" key="1">
    <citation type="submission" date="2016-09" db="EMBL/GenBank/DDBJ databases">
        <authorList>
            <consortium name="Pathogen Informatics"/>
        </authorList>
    </citation>
    <scope>NUCLEOTIDE SEQUENCE [LARGE SCALE GENOMIC DNA]</scope>
</reference>
<organism evidence="8 9">
    <name type="scientific">Plasmodium reichenowi</name>
    <dbReference type="NCBI Taxonomy" id="5854"/>
    <lineage>
        <taxon>Eukaryota</taxon>
        <taxon>Sar</taxon>
        <taxon>Alveolata</taxon>
        <taxon>Apicomplexa</taxon>
        <taxon>Aconoidasida</taxon>
        <taxon>Haemosporida</taxon>
        <taxon>Plasmodiidae</taxon>
        <taxon>Plasmodium</taxon>
        <taxon>Plasmodium (Laverania)</taxon>
    </lineage>
</organism>
<feature type="compositionally biased region" description="Polar residues" evidence="6">
    <location>
        <begin position="822"/>
        <end position="843"/>
    </location>
</feature>
<dbReference type="SMART" id="SM00356">
    <property type="entry name" value="ZnF_C3H1"/>
    <property type="match status" value="3"/>
</dbReference>
<feature type="zinc finger region" description="C3H1-type" evidence="5">
    <location>
        <begin position="572"/>
        <end position="600"/>
    </location>
</feature>
<dbReference type="InterPro" id="IPR045877">
    <property type="entry name" value="ZFP36-like"/>
</dbReference>
<protein>
    <submittedName>
        <fullName evidence="8">Zinc finger protein, putative</fullName>
    </submittedName>
</protein>
<keyword evidence="4 5" id="KW-0862">Zinc</keyword>
<feature type="domain" description="C3H1-type" evidence="7">
    <location>
        <begin position="538"/>
        <end position="564"/>
    </location>
</feature>
<feature type="compositionally biased region" description="Polar residues" evidence="6">
    <location>
        <begin position="700"/>
        <end position="718"/>
    </location>
</feature>
<dbReference type="Proteomes" id="UP000240500">
    <property type="component" value="Chromosome 11"/>
</dbReference>
<evidence type="ECO:0000256" key="5">
    <source>
        <dbReference type="PROSITE-ProRule" id="PRU00723"/>
    </source>
</evidence>
<feature type="region of interest" description="Disordered" evidence="6">
    <location>
        <begin position="1212"/>
        <end position="1249"/>
    </location>
</feature>
<name>A0A2P9DGY9_PLARE</name>
<feature type="compositionally biased region" description="Polar residues" evidence="6">
    <location>
        <begin position="1"/>
        <end position="14"/>
    </location>
</feature>
<evidence type="ECO:0000313" key="8">
    <source>
        <dbReference type="EMBL" id="SOV80275.1"/>
    </source>
</evidence>
<feature type="region of interest" description="Disordered" evidence="6">
    <location>
        <begin position="666"/>
        <end position="924"/>
    </location>
</feature>
<evidence type="ECO:0000256" key="4">
    <source>
        <dbReference type="ARBA" id="ARBA00022833"/>
    </source>
</evidence>
<keyword evidence="1 5" id="KW-0479">Metal-binding</keyword>
<dbReference type="Pfam" id="PF00642">
    <property type="entry name" value="zf-CCCH"/>
    <property type="match status" value="2"/>
</dbReference>
<dbReference type="Gene3D" id="4.10.1000.10">
    <property type="entry name" value="Zinc finger, CCCH-type"/>
    <property type="match status" value="1"/>
</dbReference>
<dbReference type="Gene3D" id="3.30.1370.210">
    <property type="match status" value="1"/>
</dbReference>
<feature type="compositionally biased region" description="Basic and acidic residues" evidence="6">
    <location>
        <begin position="844"/>
        <end position="857"/>
    </location>
</feature>
<feature type="region of interest" description="Disordered" evidence="6">
    <location>
        <begin position="294"/>
        <end position="322"/>
    </location>
</feature>